<proteinExistence type="predicted"/>
<dbReference type="AlphaFoldDB" id="A0A0J1GYP2"/>
<keyword evidence="1" id="KW-0175">Coiled coil</keyword>
<dbReference type="PATRIC" id="fig|1195763.3.peg.2874"/>
<feature type="compositionally biased region" description="Polar residues" evidence="2">
    <location>
        <begin position="380"/>
        <end position="392"/>
    </location>
</feature>
<gene>
    <name evidence="3" type="ORF">ABT56_13560</name>
</gene>
<keyword evidence="4" id="KW-1185">Reference proteome</keyword>
<name>A0A0J1GYP2_9GAMM</name>
<evidence type="ECO:0000256" key="2">
    <source>
        <dbReference type="SAM" id="MobiDB-lite"/>
    </source>
</evidence>
<dbReference type="PROSITE" id="PS51257">
    <property type="entry name" value="PROKAR_LIPOPROTEIN"/>
    <property type="match status" value="1"/>
</dbReference>
<sequence length="392" mass="44062">MTNTGKVVSVLLMAALLGGCSTPEGGSLNTSGVDAETAVGHTQETYRSWRDKVVKAEPLMIYAPNKYASMMESWQRADVLYKDMVATPATAQKSYSLFSSGTYLDRFYAEIAVIEANYNELVGLKDVADEVLEPAITQMAYLNSIDANAHYRSEFVRLNRFYAKLFSLIESGEFSEAREEQQEFLARAHSLEVRVIKRIYIAPEEEALRQLWRDDVRYYAPLSFARVEQEIDTAKALIDKSPRAFDAINQSVSAIKFELAHAENTANEVKALRELNRDEYEGYILGIEDKLLAISSAANGSDLRDLPLSEQVRLIEAGIVKIRQREGEHPLPKRDELNSDQLVKLQLILQQQNTEIMQLKQQLNRLNGTIPEEQPAPSEPTLQTKATASLAH</sequence>
<organism evidence="3 4">
    <name type="scientific">Photobacterium aquae</name>
    <dbReference type="NCBI Taxonomy" id="1195763"/>
    <lineage>
        <taxon>Bacteria</taxon>
        <taxon>Pseudomonadati</taxon>
        <taxon>Pseudomonadota</taxon>
        <taxon>Gammaproteobacteria</taxon>
        <taxon>Vibrionales</taxon>
        <taxon>Vibrionaceae</taxon>
        <taxon>Photobacterium</taxon>
    </lineage>
</organism>
<dbReference type="EMBL" id="LDOT01000020">
    <property type="protein sequence ID" value="KLV04748.1"/>
    <property type="molecule type" value="Genomic_DNA"/>
</dbReference>
<feature type="coiled-coil region" evidence="1">
    <location>
        <begin position="342"/>
        <end position="369"/>
    </location>
</feature>
<evidence type="ECO:0008006" key="5">
    <source>
        <dbReference type="Google" id="ProtNLM"/>
    </source>
</evidence>
<protein>
    <recommendedName>
        <fullName evidence="5">ATPase</fullName>
    </recommendedName>
</protein>
<accession>A0A0J1GYP2</accession>
<evidence type="ECO:0000256" key="1">
    <source>
        <dbReference type="SAM" id="Coils"/>
    </source>
</evidence>
<comment type="caution">
    <text evidence="3">The sequence shown here is derived from an EMBL/GenBank/DDBJ whole genome shotgun (WGS) entry which is preliminary data.</text>
</comment>
<dbReference type="RefSeq" id="WP_047879422.1">
    <property type="nucleotide sequence ID" value="NZ_LDOT01000020.1"/>
</dbReference>
<dbReference type="STRING" id="1195763.ABT56_13560"/>
<evidence type="ECO:0000313" key="4">
    <source>
        <dbReference type="Proteomes" id="UP000036097"/>
    </source>
</evidence>
<reference evidence="3 4" key="1">
    <citation type="submission" date="2015-05" db="EMBL/GenBank/DDBJ databases">
        <title>Photobacterium galathea sp. nov.</title>
        <authorList>
            <person name="Machado H."/>
            <person name="Gram L."/>
        </authorList>
    </citation>
    <scope>NUCLEOTIDE SEQUENCE [LARGE SCALE GENOMIC DNA]</scope>
    <source>
        <strain evidence="3 4">CGMCC 1.12159</strain>
    </source>
</reference>
<dbReference type="Proteomes" id="UP000036097">
    <property type="component" value="Unassembled WGS sequence"/>
</dbReference>
<dbReference type="OrthoDB" id="5901624at2"/>
<evidence type="ECO:0000313" key="3">
    <source>
        <dbReference type="EMBL" id="KLV04748.1"/>
    </source>
</evidence>
<feature type="region of interest" description="Disordered" evidence="2">
    <location>
        <begin position="369"/>
        <end position="392"/>
    </location>
</feature>